<gene>
    <name evidence="4" type="ORF">IC620_00620</name>
</gene>
<dbReference type="Gene3D" id="3.40.710.10">
    <property type="entry name" value="DD-peptidase/beta-lactamase superfamily"/>
    <property type="match status" value="1"/>
</dbReference>
<dbReference type="EMBL" id="JACXAH010000002">
    <property type="protein sequence ID" value="MBD1370864.1"/>
    <property type="molecule type" value="Genomic_DNA"/>
</dbReference>
<reference evidence="5" key="1">
    <citation type="submission" date="2022-10" db="EMBL/GenBank/DDBJ databases">
        <title>A novel bacterium of genus Hazenella, isolated from South China Sea.</title>
        <authorList>
            <person name="Huang H."/>
            <person name="Mo K."/>
            <person name="Hu Y."/>
        </authorList>
    </citation>
    <scope>NUCLEOTIDE SEQUENCE [LARGE SCALE GENOMIC DNA]</scope>
    <source>
        <strain evidence="5">IB182357</strain>
    </source>
</reference>
<dbReference type="AlphaFoldDB" id="A0A926N4S3"/>
<proteinExistence type="predicted"/>
<evidence type="ECO:0000256" key="1">
    <source>
        <dbReference type="ARBA" id="ARBA00004370"/>
    </source>
</evidence>
<evidence type="ECO:0000256" key="2">
    <source>
        <dbReference type="ARBA" id="ARBA00023136"/>
    </source>
</evidence>
<protein>
    <submittedName>
        <fullName evidence="4">Beta-lactamase family protein</fullName>
    </submittedName>
</protein>
<evidence type="ECO:0000313" key="5">
    <source>
        <dbReference type="Proteomes" id="UP000661691"/>
    </source>
</evidence>
<evidence type="ECO:0000259" key="3">
    <source>
        <dbReference type="Pfam" id="PF00144"/>
    </source>
</evidence>
<keyword evidence="2" id="KW-0472">Membrane</keyword>
<dbReference type="SUPFAM" id="SSF56601">
    <property type="entry name" value="beta-lactamase/transpeptidase-like"/>
    <property type="match status" value="1"/>
</dbReference>
<dbReference type="PANTHER" id="PTHR46825">
    <property type="entry name" value="D-ALANYL-D-ALANINE-CARBOXYPEPTIDASE/ENDOPEPTIDASE AMPH"/>
    <property type="match status" value="1"/>
</dbReference>
<dbReference type="GO" id="GO:0016020">
    <property type="term" value="C:membrane"/>
    <property type="evidence" value="ECO:0007669"/>
    <property type="project" value="UniProtKB-SubCell"/>
</dbReference>
<feature type="domain" description="Beta-lactamase-related" evidence="3">
    <location>
        <begin position="60"/>
        <end position="330"/>
    </location>
</feature>
<evidence type="ECO:0000313" key="4">
    <source>
        <dbReference type="EMBL" id="MBD1370864.1"/>
    </source>
</evidence>
<dbReference type="Pfam" id="PF00144">
    <property type="entry name" value="Beta-lactamase"/>
    <property type="match status" value="1"/>
</dbReference>
<name>A0A926N4S3_9BACL</name>
<dbReference type="RefSeq" id="WP_191139229.1">
    <property type="nucleotide sequence ID" value="NZ_JACXAG020000002.1"/>
</dbReference>
<dbReference type="PANTHER" id="PTHR46825:SF11">
    <property type="entry name" value="PENICILLIN-BINDING PROTEIN 4"/>
    <property type="match status" value="1"/>
</dbReference>
<accession>A0A926N4S3</accession>
<dbReference type="InterPro" id="IPR001466">
    <property type="entry name" value="Beta-lactam-related"/>
</dbReference>
<comment type="subcellular location">
    <subcellularLocation>
        <location evidence="1">Membrane</location>
    </subcellularLocation>
</comment>
<keyword evidence="5" id="KW-1185">Reference proteome</keyword>
<sequence>MLIISKQLDMIMRPFTHPMTSIVEKKYRLNNRTTTEFTKKGVSHPQKFSGVILIGKLGSGGKILSLNQYGMRNYKASIPLSTNTKFRIASNTKLFTALAIMILQQEKKLHVNDRVNLYTPHLLPKSLYSSQVTIHQLLTNTSGLTANPSYKSIHSLGFSAKPGTRYIYSNSNYMILGKIIEKVAGYSFESYIKMRILQPLQLHETGFSNTMQGISRKTEEYVQFSNILVPIDESRFHLQAAGGMYSTVTDLFKFNLNWTKLVSPDTIYMMFQKNKTSLNSSKRYYYGYGRVIANNQTYWRHIGEMGGCYCVNSVFLKRRISLIYFSNIRPMLAKQFPLTLFYHIKKHLIDYL</sequence>
<dbReference type="Proteomes" id="UP000661691">
    <property type="component" value="Unassembled WGS sequence"/>
</dbReference>
<comment type="caution">
    <text evidence="4">The sequence shown here is derived from an EMBL/GenBank/DDBJ whole genome shotgun (WGS) entry which is preliminary data.</text>
</comment>
<dbReference type="InterPro" id="IPR050491">
    <property type="entry name" value="AmpC-like"/>
</dbReference>
<organism evidence="4 5">
    <name type="scientific">Polycladospora coralii</name>
    <dbReference type="NCBI Taxonomy" id="2771432"/>
    <lineage>
        <taxon>Bacteria</taxon>
        <taxon>Bacillati</taxon>
        <taxon>Bacillota</taxon>
        <taxon>Bacilli</taxon>
        <taxon>Bacillales</taxon>
        <taxon>Thermoactinomycetaceae</taxon>
        <taxon>Polycladospora</taxon>
    </lineage>
</organism>
<dbReference type="InterPro" id="IPR012338">
    <property type="entry name" value="Beta-lactam/transpept-like"/>
</dbReference>